<protein>
    <recommendedName>
        <fullName evidence="4">PepSY domain-containing protein</fullName>
    </recommendedName>
</protein>
<organism evidence="2 3">
    <name type="scientific">Myxacorys almedinensis A</name>
    <dbReference type="NCBI Taxonomy" id="2690445"/>
    <lineage>
        <taxon>Bacteria</taxon>
        <taxon>Bacillati</taxon>
        <taxon>Cyanobacteriota</taxon>
        <taxon>Cyanophyceae</taxon>
        <taxon>Leptolyngbyales</taxon>
        <taxon>Leptolyngbyaceae</taxon>
        <taxon>Myxacorys</taxon>
        <taxon>Myxacorys almedinensis</taxon>
    </lineage>
</organism>
<dbReference type="AlphaFoldDB" id="A0A8J7Z0B8"/>
<dbReference type="Proteomes" id="UP000646053">
    <property type="component" value="Unassembled WGS sequence"/>
</dbReference>
<feature type="transmembrane region" description="Helical" evidence="1">
    <location>
        <begin position="142"/>
        <end position="163"/>
    </location>
</feature>
<evidence type="ECO:0000256" key="1">
    <source>
        <dbReference type="SAM" id="Phobius"/>
    </source>
</evidence>
<keyword evidence="3" id="KW-1185">Reference proteome</keyword>
<keyword evidence="1" id="KW-0812">Transmembrane</keyword>
<name>A0A8J7Z0B8_9CYAN</name>
<reference evidence="2" key="1">
    <citation type="submission" date="2019-12" db="EMBL/GenBank/DDBJ databases">
        <title>High-Quality draft genome sequences of three cyanobacteria isolated from the limestone walls of the Old Cathedral of Coimbra.</title>
        <authorList>
            <person name="Tiago I."/>
            <person name="Soares F."/>
            <person name="Portugal A."/>
        </authorList>
    </citation>
    <scope>NUCLEOTIDE SEQUENCE</scope>
    <source>
        <strain evidence="2">A</strain>
    </source>
</reference>
<dbReference type="RefSeq" id="WP_162423421.1">
    <property type="nucleotide sequence ID" value="NZ_WVIE01000011.1"/>
</dbReference>
<keyword evidence="1" id="KW-0472">Membrane</keyword>
<sequence>MRHPQWLIKLARRLHRWVGLYVIGLTLIWVIEAIAVPRVFSAGLPIIDELPPEPTAANTSTVLSREQATRILMAHSPAVANQIDEIAYLPLIQVYRFENHQRFFEWFMDAHTGKVLKYGFNAGNFLQQKGFLGWLHPWVGNLIKLPSALLTLILVISGFYLFVSSFRVN</sequence>
<dbReference type="EMBL" id="WVIE01000011">
    <property type="protein sequence ID" value="NDJ17907.1"/>
    <property type="molecule type" value="Genomic_DNA"/>
</dbReference>
<keyword evidence="1" id="KW-1133">Transmembrane helix</keyword>
<evidence type="ECO:0000313" key="3">
    <source>
        <dbReference type="Proteomes" id="UP000646053"/>
    </source>
</evidence>
<gene>
    <name evidence="2" type="ORF">GS601_11480</name>
</gene>
<evidence type="ECO:0000313" key="2">
    <source>
        <dbReference type="EMBL" id="NDJ17907.1"/>
    </source>
</evidence>
<proteinExistence type="predicted"/>
<accession>A0A8J7Z0B8</accession>
<comment type="caution">
    <text evidence="2">The sequence shown here is derived from an EMBL/GenBank/DDBJ whole genome shotgun (WGS) entry which is preliminary data.</text>
</comment>
<evidence type="ECO:0008006" key="4">
    <source>
        <dbReference type="Google" id="ProtNLM"/>
    </source>
</evidence>
<feature type="transmembrane region" description="Helical" evidence="1">
    <location>
        <begin position="20"/>
        <end position="40"/>
    </location>
</feature>